<dbReference type="PANTHER" id="PTHR34377:SF1">
    <property type="entry name" value="BIFUNCTIONAL INHIBITOR_PLANT LIPID TRANSFER PROTEIN_SEED STORAGE HELICAL DOMAIN-CONTAINING PROTEIN"/>
    <property type="match status" value="1"/>
</dbReference>
<feature type="signal peptide" evidence="2">
    <location>
        <begin position="1"/>
        <end position="26"/>
    </location>
</feature>
<dbReference type="PANTHER" id="PTHR34377">
    <property type="entry name" value="TETRATRICOPEPTIDE REPEAT (TPR)-LIKE SUPERFAMILY PROTEIN"/>
    <property type="match status" value="1"/>
</dbReference>
<organism evidence="3 4">
    <name type="scientific">Urochloa decumbens</name>
    <dbReference type="NCBI Taxonomy" id="240449"/>
    <lineage>
        <taxon>Eukaryota</taxon>
        <taxon>Viridiplantae</taxon>
        <taxon>Streptophyta</taxon>
        <taxon>Embryophyta</taxon>
        <taxon>Tracheophyta</taxon>
        <taxon>Spermatophyta</taxon>
        <taxon>Magnoliopsida</taxon>
        <taxon>Liliopsida</taxon>
        <taxon>Poales</taxon>
        <taxon>Poaceae</taxon>
        <taxon>PACMAD clade</taxon>
        <taxon>Panicoideae</taxon>
        <taxon>Panicodae</taxon>
        <taxon>Paniceae</taxon>
        <taxon>Melinidinae</taxon>
        <taxon>Urochloa</taxon>
    </lineage>
</organism>
<keyword evidence="2" id="KW-0732">Signal</keyword>
<feature type="compositionally biased region" description="Acidic residues" evidence="1">
    <location>
        <begin position="93"/>
        <end position="104"/>
    </location>
</feature>
<evidence type="ECO:0000313" key="3">
    <source>
        <dbReference type="EMBL" id="CAL5002591.1"/>
    </source>
</evidence>
<reference evidence="3 4" key="2">
    <citation type="submission" date="2024-10" db="EMBL/GenBank/DDBJ databases">
        <authorList>
            <person name="Ryan C."/>
        </authorList>
    </citation>
    <scope>NUCLEOTIDE SEQUENCE [LARGE SCALE GENOMIC DNA]</scope>
</reference>
<accession>A0ABC9BLJ1</accession>
<evidence type="ECO:0000256" key="2">
    <source>
        <dbReference type="SAM" id="SignalP"/>
    </source>
</evidence>
<proteinExistence type="predicted"/>
<name>A0ABC9BLJ1_9POAL</name>
<dbReference type="EMBL" id="OZ075136">
    <property type="protein sequence ID" value="CAL5002591.1"/>
    <property type="molecule type" value="Genomic_DNA"/>
</dbReference>
<evidence type="ECO:0000256" key="1">
    <source>
        <dbReference type="SAM" id="MobiDB-lite"/>
    </source>
</evidence>
<reference evidence="4" key="1">
    <citation type="submission" date="2024-06" db="EMBL/GenBank/DDBJ databases">
        <authorList>
            <person name="Ryan C."/>
        </authorList>
    </citation>
    <scope>NUCLEOTIDE SEQUENCE [LARGE SCALE GENOMIC DNA]</scope>
</reference>
<dbReference type="AlphaFoldDB" id="A0ABC9BLJ1"/>
<evidence type="ECO:0000313" key="4">
    <source>
        <dbReference type="Proteomes" id="UP001497457"/>
    </source>
</evidence>
<feature type="compositionally biased region" description="Basic residues" evidence="1">
    <location>
        <begin position="117"/>
        <end position="130"/>
    </location>
</feature>
<keyword evidence="4" id="KW-1185">Reference proteome</keyword>
<dbReference type="Proteomes" id="UP001497457">
    <property type="component" value="Chromosome 26rd"/>
</dbReference>
<evidence type="ECO:0008006" key="5">
    <source>
        <dbReference type="Google" id="ProtNLM"/>
    </source>
</evidence>
<protein>
    <recommendedName>
        <fullName evidence="5">Bifunctional inhibitor/plant lipid transfer protein/seed storage helical domain-containing protein</fullName>
    </recommendedName>
</protein>
<gene>
    <name evidence="3" type="ORF">URODEC1_LOCUS66024</name>
</gene>
<feature type="chain" id="PRO_5044837945" description="Bifunctional inhibitor/plant lipid transfer protein/seed storage helical domain-containing protein" evidence="2">
    <location>
        <begin position="27"/>
        <end position="194"/>
    </location>
</feature>
<feature type="region of interest" description="Disordered" evidence="1">
    <location>
        <begin position="82"/>
        <end position="141"/>
    </location>
</feature>
<sequence length="194" mass="20975">MEKKALAVALLVSAALLLVAPQPASAQVFCRSQFNLANEACSMHFIPGGPGARRGVLPRLQQQLNETAIAAVGQQQQLNETALAVGQQHRSDDDDEYDDDDDTESGGGSGSGSGSRRSSRHRRQHQHQHRHSEEGGEEDPRDTACCRRLMGLDNSCVCQATARLPPFMNAVRHSITLTPIDGCEISFDCPGPLF</sequence>